<proteinExistence type="predicted"/>
<keyword evidence="1" id="KW-1133">Transmembrane helix</keyword>
<dbReference type="RefSeq" id="WP_191774221.1">
    <property type="nucleotide sequence ID" value="NZ_JACSQI010000004.1"/>
</dbReference>
<feature type="transmembrane region" description="Helical" evidence="1">
    <location>
        <begin position="397"/>
        <end position="415"/>
    </location>
</feature>
<dbReference type="InterPro" id="IPR018702">
    <property type="entry name" value="DUF2207"/>
</dbReference>
<organism evidence="4 5">
    <name type="scientific">Escherichia whittamii</name>
    <dbReference type="NCBI Taxonomy" id="2762229"/>
    <lineage>
        <taxon>Bacteria</taxon>
        <taxon>Pseudomonadati</taxon>
        <taxon>Pseudomonadota</taxon>
        <taxon>Gammaproteobacteria</taxon>
        <taxon>Enterobacterales</taxon>
        <taxon>Enterobacteriaceae</taxon>
        <taxon>Escherichia</taxon>
    </lineage>
</organism>
<gene>
    <name evidence="4" type="ORF">H9644_08940</name>
</gene>
<keyword evidence="1" id="KW-0472">Membrane</keyword>
<feature type="transmembrane region" description="Helical" evidence="1">
    <location>
        <begin position="460"/>
        <end position="480"/>
    </location>
</feature>
<evidence type="ECO:0000313" key="4">
    <source>
        <dbReference type="EMBL" id="MBD7973152.1"/>
    </source>
</evidence>
<evidence type="ECO:0000313" key="5">
    <source>
        <dbReference type="Proteomes" id="UP000605603"/>
    </source>
</evidence>
<feature type="transmembrane region" description="Helical" evidence="1">
    <location>
        <begin position="421"/>
        <end position="448"/>
    </location>
</feature>
<reference evidence="4 5" key="1">
    <citation type="submission" date="2020-08" db="EMBL/GenBank/DDBJ databases">
        <title>A Genomic Blueprint of the Chicken Gut Microbiome.</title>
        <authorList>
            <person name="Gilroy R."/>
            <person name="Ravi A."/>
            <person name="Getino M."/>
            <person name="Pursley I."/>
            <person name="Horton D.L."/>
            <person name="Alikhan N.-F."/>
            <person name="Baker D."/>
            <person name="Gharbi K."/>
            <person name="Hall N."/>
            <person name="Watson M."/>
            <person name="Adriaenssens E.M."/>
            <person name="Foster-Nyarko E."/>
            <person name="Jarju S."/>
            <person name="Secka A."/>
            <person name="Antonio M."/>
            <person name="Oren A."/>
            <person name="Chaudhuri R."/>
            <person name="La Ragione R.M."/>
            <person name="Hildebrand F."/>
            <person name="Pallen M.J."/>
        </authorList>
    </citation>
    <scope>NUCLEOTIDE SEQUENCE [LARGE SCALE GENOMIC DNA]</scope>
    <source>
        <strain evidence="4 5">Sa2BVA5</strain>
    </source>
</reference>
<feature type="transmembrane region" description="Helical" evidence="1">
    <location>
        <begin position="486"/>
        <end position="513"/>
    </location>
</feature>
<dbReference type="Proteomes" id="UP000605603">
    <property type="component" value="Unassembled WGS sequence"/>
</dbReference>
<evidence type="ECO:0000256" key="1">
    <source>
        <dbReference type="SAM" id="Phobius"/>
    </source>
</evidence>
<comment type="caution">
    <text evidence="4">The sequence shown here is derived from an EMBL/GenBank/DDBJ whole genome shotgun (WGS) entry which is preliminary data.</text>
</comment>
<protein>
    <submittedName>
        <fullName evidence="4">DUF2207 domain-containing protein</fullName>
    </submittedName>
</protein>
<feature type="signal peptide" evidence="2">
    <location>
        <begin position="1"/>
        <end position="23"/>
    </location>
</feature>
<dbReference type="EMBL" id="JACSQI010000004">
    <property type="protein sequence ID" value="MBD7973152.1"/>
    <property type="molecule type" value="Genomic_DNA"/>
</dbReference>
<feature type="domain" description="DUF2207" evidence="3">
    <location>
        <begin position="35"/>
        <end position="181"/>
    </location>
</feature>
<sequence>MAGTFRCILLLIVGLIFSSLSHAKNTEIPSYEEGISLFDVEATMQPDGVLDIKENIHFQARNQQIKHGFYRDLPRLWMQPDGDAALLNYRIIGVTRDGMPEPWQLDWHIGLMSIVVGDKQRFLPQGDYHYQIHYQVENAFLHEGDSDLLIWNVTGNNWPFEIYKTRFSLKLPNIAGNPFREIDLFTGDEGETYRNGRILEDGRIESRDPFYREDFTVLYRWPHALLDNAPAQHTTNIFSHLFLPSTSSLIIWLPCLLLACGWLYLWKCRPQFTPVNVSETETIPPDYTPGMLRLDAKRVYDDKGFCADIVNLIVKGKIYLEDQHDKNQQTLVRVNEGATRNNAVLLPAEQLLLEALFRKGDKIILAGGRNRVLRRAFLRMQKFYLPRKRSSFYRPDAFLQWGGLAILAVILYGNLSPVGWAGMSVVADMFIMTCWFLPYLFCSLELLFARDDDKPCVNRVIITLFLPLICSGVAFYSLYINVGDVFFYWYMPAGYFSAVFLTGYLTALGYIFLPQFTQTGQQRYAHGEAIVNYLARKEAATHSGRRRKGETRKLDYTLLGWVVSANLGREWAARITPSLTAAVRAPEIARSGVLFSLQMHLSVGANTSLLGRSYSGGGAGGGAGGGGGGGW</sequence>
<feature type="chain" id="PRO_5046934747" evidence="2">
    <location>
        <begin position="24"/>
        <end position="631"/>
    </location>
</feature>
<accession>A0ABR8TBQ2</accession>
<evidence type="ECO:0000259" key="3">
    <source>
        <dbReference type="Pfam" id="PF09972"/>
    </source>
</evidence>
<keyword evidence="2" id="KW-0732">Signal</keyword>
<dbReference type="Pfam" id="PF09972">
    <property type="entry name" value="DUF2207"/>
    <property type="match status" value="1"/>
</dbReference>
<keyword evidence="1" id="KW-0812">Transmembrane</keyword>
<evidence type="ECO:0000256" key="2">
    <source>
        <dbReference type="SAM" id="SignalP"/>
    </source>
</evidence>
<keyword evidence="5" id="KW-1185">Reference proteome</keyword>
<name>A0ABR8TBQ2_9ESCH</name>
<feature type="transmembrane region" description="Helical" evidence="1">
    <location>
        <begin position="249"/>
        <end position="266"/>
    </location>
</feature>